<evidence type="ECO:0008006" key="3">
    <source>
        <dbReference type="Google" id="ProtNLM"/>
    </source>
</evidence>
<evidence type="ECO:0000313" key="1">
    <source>
        <dbReference type="EMBL" id="KAL3313633.1"/>
    </source>
</evidence>
<organism evidence="1 2">
    <name type="scientific">Cichlidogyrus casuarinus</name>
    <dbReference type="NCBI Taxonomy" id="1844966"/>
    <lineage>
        <taxon>Eukaryota</taxon>
        <taxon>Metazoa</taxon>
        <taxon>Spiralia</taxon>
        <taxon>Lophotrochozoa</taxon>
        <taxon>Platyhelminthes</taxon>
        <taxon>Monogenea</taxon>
        <taxon>Monopisthocotylea</taxon>
        <taxon>Dactylogyridea</taxon>
        <taxon>Ancyrocephalidae</taxon>
        <taxon>Cichlidogyrus</taxon>
    </lineage>
</organism>
<name>A0ABD2Q2P0_9PLAT</name>
<keyword evidence="2" id="KW-1185">Reference proteome</keyword>
<comment type="caution">
    <text evidence="1">The sequence shown here is derived from an EMBL/GenBank/DDBJ whole genome shotgun (WGS) entry which is preliminary data.</text>
</comment>
<accession>A0ABD2Q2P0</accession>
<gene>
    <name evidence="1" type="ORF">Ciccas_007766</name>
</gene>
<dbReference type="AlphaFoldDB" id="A0ABD2Q2P0"/>
<dbReference type="InterPro" id="IPR036179">
    <property type="entry name" value="Ig-like_dom_sf"/>
</dbReference>
<evidence type="ECO:0000313" key="2">
    <source>
        <dbReference type="Proteomes" id="UP001626550"/>
    </source>
</evidence>
<reference evidence="1 2" key="1">
    <citation type="submission" date="2024-11" db="EMBL/GenBank/DDBJ databases">
        <title>Adaptive evolution of stress response genes in parasites aligns with host niche diversity.</title>
        <authorList>
            <person name="Hahn C."/>
            <person name="Resl P."/>
        </authorList>
    </citation>
    <scope>NUCLEOTIDE SEQUENCE [LARGE SCALE GENOMIC DNA]</scope>
    <source>
        <strain evidence="1">EGGRZ-B1_66</strain>
        <tissue evidence="1">Body</tissue>
    </source>
</reference>
<dbReference type="Proteomes" id="UP001626550">
    <property type="component" value="Unassembled WGS sequence"/>
</dbReference>
<sequence length="78" mass="8726">MFTGLDNDEPCQVHSWGRFSVAYTPSNERVSSSPIAVYTTSQLTIRDIQYHDLSLYTCVALIDLKKEGGSQTLVQVSR</sequence>
<protein>
    <recommendedName>
        <fullName evidence="3">Ig-like domain-containing protein</fullName>
    </recommendedName>
</protein>
<dbReference type="EMBL" id="JBJKFK010001241">
    <property type="protein sequence ID" value="KAL3313633.1"/>
    <property type="molecule type" value="Genomic_DNA"/>
</dbReference>
<dbReference type="SUPFAM" id="SSF48726">
    <property type="entry name" value="Immunoglobulin"/>
    <property type="match status" value="1"/>
</dbReference>
<proteinExistence type="predicted"/>